<evidence type="ECO:0000313" key="2">
    <source>
        <dbReference type="EMBL" id="SFA70817.1"/>
    </source>
</evidence>
<dbReference type="EMBL" id="FOKI01000001">
    <property type="protein sequence ID" value="SFA70817.1"/>
    <property type="molecule type" value="Genomic_DNA"/>
</dbReference>
<sequence length="120" mass="13768">MLKFSKERLKDAMLSEGFDVKHLAEKSSVGVTTIYEILNGKKKNPKSETLSKLAYAMGIAVEDFFFDDAFPLDDEFNKSVYDRPINKLESDWRKRVDKINNLDPATKKMIEKMVDAALDE</sequence>
<dbReference type="SMART" id="SM00530">
    <property type="entry name" value="HTH_XRE"/>
    <property type="match status" value="1"/>
</dbReference>
<dbReference type="PROSITE" id="PS50943">
    <property type="entry name" value="HTH_CROC1"/>
    <property type="match status" value="1"/>
</dbReference>
<gene>
    <name evidence="2" type="ORF">SAMN04488528_1001133</name>
</gene>
<dbReference type="SUPFAM" id="SSF47413">
    <property type="entry name" value="lambda repressor-like DNA-binding domains"/>
    <property type="match status" value="1"/>
</dbReference>
<feature type="domain" description="HTH cro/C1-type" evidence="1">
    <location>
        <begin position="9"/>
        <end position="64"/>
    </location>
</feature>
<evidence type="ECO:0000313" key="3">
    <source>
        <dbReference type="Proteomes" id="UP000198619"/>
    </source>
</evidence>
<proteinExistence type="predicted"/>
<organism evidence="2 3">
    <name type="scientific">Clostridium frigidicarnis</name>
    <dbReference type="NCBI Taxonomy" id="84698"/>
    <lineage>
        <taxon>Bacteria</taxon>
        <taxon>Bacillati</taxon>
        <taxon>Bacillota</taxon>
        <taxon>Clostridia</taxon>
        <taxon>Eubacteriales</taxon>
        <taxon>Clostridiaceae</taxon>
        <taxon>Clostridium</taxon>
    </lineage>
</organism>
<keyword evidence="3" id="KW-1185">Reference proteome</keyword>
<evidence type="ECO:0000259" key="1">
    <source>
        <dbReference type="PROSITE" id="PS50943"/>
    </source>
</evidence>
<dbReference type="CDD" id="cd00093">
    <property type="entry name" value="HTH_XRE"/>
    <property type="match status" value="1"/>
</dbReference>
<reference evidence="2 3" key="1">
    <citation type="submission" date="2016-10" db="EMBL/GenBank/DDBJ databases">
        <authorList>
            <person name="de Groot N.N."/>
        </authorList>
    </citation>
    <scope>NUCLEOTIDE SEQUENCE [LARGE SCALE GENOMIC DNA]</scope>
    <source>
        <strain evidence="2 3">DSM 12271</strain>
    </source>
</reference>
<dbReference type="Proteomes" id="UP000198619">
    <property type="component" value="Unassembled WGS sequence"/>
</dbReference>
<dbReference type="InterPro" id="IPR010982">
    <property type="entry name" value="Lambda_DNA-bd_dom_sf"/>
</dbReference>
<dbReference type="AlphaFoldDB" id="A0A1I0V426"/>
<protein>
    <submittedName>
        <fullName evidence="2">Transcriptional regulator, contains XRE-family HTH domain</fullName>
    </submittedName>
</protein>
<name>A0A1I0V426_9CLOT</name>
<dbReference type="Pfam" id="PF01381">
    <property type="entry name" value="HTH_3"/>
    <property type="match status" value="1"/>
</dbReference>
<dbReference type="RefSeq" id="WP_090037710.1">
    <property type="nucleotide sequence ID" value="NZ_FOKI01000001.1"/>
</dbReference>
<dbReference type="InterPro" id="IPR001387">
    <property type="entry name" value="Cro/C1-type_HTH"/>
</dbReference>
<accession>A0A1I0V426</accession>
<dbReference type="OrthoDB" id="1649314at2"/>
<dbReference type="Gene3D" id="1.10.260.40">
    <property type="entry name" value="lambda repressor-like DNA-binding domains"/>
    <property type="match status" value="1"/>
</dbReference>
<dbReference type="GO" id="GO:0003677">
    <property type="term" value="F:DNA binding"/>
    <property type="evidence" value="ECO:0007669"/>
    <property type="project" value="InterPro"/>
</dbReference>